<feature type="active site" description="Cysteine sulfenic acid (-SOH) intermediate; for peroxidase activity" evidence="13">
    <location>
        <position position="46"/>
    </location>
</feature>
<dbReference type="CDD" id="cd03017">
    <property type="entry name" value="PRX_BCP"/>
    <property type="match status" value="1"/>
</dbReference>
<dbReference type="InterPro" id="IPR050924">
    <property type="entry name" value="Peroxiredoxin_BCP/PrxQ"/>
</dbReference>
<dbReference type="eggNOG" id="COG1225">
    <property type="taxonomic scope" value="Bacteria"/>
</dbReference>
<dbReference type="EMBL" id="AENT01000017">
    <property type="protein sequence ID" value="EFR42733.1"/>
    <property type="molecule type" value="Genomic_DNA"/>
</dbReference>
<dbReference type="PANTHER" id="PTHR42801">
    <property type="entry name" value="THIOREDOXIN-DEPENDENT PEROXIDE REDUCTASE"/>
    <property type="match status" value="1"/>
</dbReference>
<dbReference type="PIRSF" id="PIRSF000239">
    <property type="entry name" value="AHPC"/>
    <property type="match status" value="1"/>
</dbReference>
<keyword evidence="6 15" id="KW-0560">Oxidoreductase</keyword>
<dbReference type="Proteomes" id="UP000004594">
    <property type="component" value="Unassembled WGS sequence"/>
</dbReference>
<dbReference type="AlphaFoldDB" id="E4L910"/>
<evidence type="ECO:0000259" key="14">
    <source>
        <dbReference type="PROSITE" id="PS51352"/>
    </source>
</evidence>
<evidence type="ECO:0000313" key="15">
    <source>
        <dbReference type="EMBL" id="EFR42733.1"/>
    </source>
</evidence>
<comment type="similarity">
    <text evidence="10">Belongs to the peroxiredoxin family. BCP/PrxQ subfamily.</text>
</comment>
<dbReference type="Pfam" id="PF00578">
    <property type="entry name" value="AhpC-TSA"/>
    <property type="match status" value="1"/>
</dbReference>
<keyword evidence="5" id="KW-0049">Antioxidant</keyword>
<evidence type="ECO:0000256" key="2">
    <source>
        <dbReference type="ARBA" id="ARBA00011245"/>
    </source>
</evidence>
<accession>E4L910</accession>
<evidence type="ECO:0000256" key="3">
    <source>
        <dbReference type="ARBA" id="ARBA00013017"/>
    </source>
</evidence>
<evidence type="ECO:0000256" key="10">
    <source>
        <dbReference type="ARBA" id="ARBA00038489"/>
    </source>
</evidence>
<evidence type="ECO:0000256" key="7">
    <source>
        <dbReference type="ARBA" id="ARBA00023157"/>
    </source>
</evidence>
<dbReference type="Gene3D" id="3.40.30.10">
    <property type="entry name" value="Glutaredoxin"/>
    <property type="match status" value="1"/>
</dbReference>
<dbReference type="RefSeq" id="WP_007554624.1">
    <property type="nucleotide sequence ID" value="NZ_AENT01000017.1"/>
</dbReference>
<evidence type="ECO:0000313" key="16">
    <source>
        <dbReference type="Proteomes" id="UP000004594"/>
    </source>
</evidence>
<evidence type="ECO:0000256" key="5">
    <source>
        <dbReference type="ARBA" id="ARBA00022862"/>
    </source>
</evidence>
<dbReference type="NCBIfam" id="NF006960">
    <property type="entry name" value="PRK09437.1"/>
    <property type="match status" value="1"/>
</dbReference>
<dbReference type="EC" id="1.11.1.24" evidence="3"/>
<dbReference type="FunFam" id="3.40.30.10:FF:000007">
    <property type="entry name" value="Thioredoxin-dependent thiol peroxidase"/>
    <property type="match status" value="1"/>
</dbReference>
<evidence type="ECO:0000256" key="1">
    <source>
        <dbReference type="ARBA" id="ARBA00003330"/>
    </source>
</evidence>
<evidence type="ECO:0000256" key="13">
    <source>
        <dbReference type="PIRSR" id="PIRSR000239-1"/>
    </source>
</evidence>
<sequence length="155" mass="17785">MSNAVVGEKAPLFTLPSDKGHDISLSDYKGRKVILYFYPKDNTSGCTLEAMAFRDRFEDLKRLGYDVIGISRDSVRKHCNFRDKNSLNFPLLSDESEEVCNMYGVMKEKSMYGRKYMGIERSTFIIDEKGVLIAEYRKVKASTHVEELFKELSGK</sequence>
<dbReference type="InterPro" id="IPR024706">
    <property type="entry name" value="Peroxiredoxin_AhpC-typ"/>
</dbReference>
<dbReference type="GO" id="GO:0034599">
    <property type="term" value="P:cellular response to oxidative stress"/>
    <property type="evidence" value="ECO:0007669"/>
    <property type="project" value="TreeGrafter"/>
</dbReference>
<reference evidence="15 16" key="1">
    <citation type="submission" date="2010-11" db="EMBL/GenBank/DDBJ databases">
        <authorList>
            <person name="Durkin A.S."/>
            <person name="Madupu R."/>
            <person name="Torralba M."/>
            <person name="Gillis M."/>
            <person name="Methe B."/>
            <person name="Sutton G."/>
            <person name="Nelson K.E."/>
        </authorList>
    </citation>
    <scope>NUCLEOTIDE SEQUENCE [LARGE SCALE GENOMIC DNA]</scope>
    <source>
        <strain evidence="15 16">UPII 345-E</strain>
    </source>
</reference>
<comment type="subunit">
    <text evidence="2">Monomer.</text>
</comment>
<evidence type="ECO:0000256" key="8">
    <source>
        <dbReference type="ARBA" id="ARBA00023284"/>
    </source>
</evidence>
<keyword evidence="7" id="KW-1015">Disulfide bond</keyword>
<protein>
    <recommendedName>
        <fullName evidence="3">thioredoxin-dependent peroxiredoxin</fullName>
        <ecNumber evidence="3">1.11.1.24</ecNumber>
    </recommendedName>
    <alternativeName>
        <fullName evidence="11">Bacterioferritin comigratory protein</fullName>
    </alternativeName>
    <alternativeName>
        <fullName evidence="9">Thioredoxin peroxidase</fullName>
    </alternativeName>
</protein>
<dbReference type="InterPro" id="IPR036249">
    <property type="entry name" value="Thioredoxin-like_sf"/>
</dbReference>
<evidence type="ECO:0000256" key="4">
    <source>
        <dbReference type="ARBA" id="ARBA00022559"/>
    </source>
</evidence>
<proteinExistence type="inferred from homology"/>
<keyword evidence="4 15" id="KW-0575">Peroxidase</keyword>
<feature type="domain" description="Thioredoxin" evidence="14">
    <location>
        <begin position="4"/>
        <end position="155"/>
    </location>
</feature>
<gene>
    <name evidence="15" type="ORF">HMPREF9220_0566</name>
</gene>
<dbReference type="GO" id="GO:0005737">
    <property type="term" value="C:cytoplasm"/>
    <property type="evidence" value="ECO:0007669"/>
    <property type="project" value="TreeGrafter"/>
</dbReference>
<dbReference type="InterPro" id="IPR013766">
    <property type="entry name" value="Thioredoxin_domain"/>
</dbReference>
<dbReference type="PANTHER" id="PTHR42801:SF4">
    <property type="entry name" value="AHPC_TSA FAMILY PROTEIN"/>
    <property type="match status" value="1"/>
</dbReference>
<dbReference type="GO" id="GO:0045454">
    <property type="term" value="P:cell redox homeostasis"/>
    <property type="evidence" value="ECO:0007669"/>
    <property type="project" value="TreeGrafter"/>
</dbReference>
<dbReference type="InterPro" id="IPR000866">
    <property type="entry name" value="AhpC/TSA"/>
</dbReference>
<evidence type="ECO:0000256" key="12">
    <source>
        <dbReference type="ARBA" id="ARBA00049091"/>
    </source>
</evidence>
<dbReference type="GO" id="GO:0008379">
    <property type="term" value="F:thioredoxin peroxidase activity"/>
    <property type="evidence" value="ECO:0007669"/>
    <property type="project" value="TreeGrafter"/>
</dbReference>
<keyword evidence="8" id="KW-0676">Redox-active center</keyword>
<comment type="catalytic activity">
    <reaction evidence="12">
        <text>a hydroperoxide + [thioredoxin]-dithiol = an alcohol + [thioredoxin]-disulfide + H2O</text>
        <dbReference type="Rhea" id="RHEA:62620"/>
        <dbReference type="Rhea" id="RHEA-COMP:10698"/>
        <dbReference type="Rhea" id="RHEA-COMP:10700"/>
        <dbReference type="ChEBI" id="CHEBI:15377"/>
        <dbReference type="ChEBI" id="CHEBI:29950"/>
        <dbReference type="ChEBI" id="CHEBI:30879"/>
        <dbReference type="ChEBI" id="CHEBI:35924"/>
        <dbReference type="ChEBI" id="CHEBI:50058"/>
        <dbReference type="EC" id="1.11.1.24"/>
    </reaction>
</comment>
<dbReference type="PROSITE" id="PS51352">
    <property type="entry name" value="THIOREDOXIN_2"/>
    <property type="match status" value="1"/>
</dbReference>
<dbReference type="OrthoDB" id="9812811at2"/>
<comment type="caution">
    <text evidence="15">The sequence shown here is derived from an EMBL/GenBank/DDBJ whole genome shotgun (WGS) entry which is preliminary data.</text>
</comment>
<evidence type="ECO:0000256" key="6">
    <source>
        <dbReference type="ARBA" id="ARBA00023002"/>
    </source>
</evidence>
<evidence type="ECO:0000256" key="11">
    <source>
        <dbReference type="ARBA" id="ARBA00041373"/>
    </source>
</evidence>
<comment type="function">
    <text evidence="1">Thiol-specific peroxidase that catalyzes the reduction of hydrogen peroxide and organic hydroperoxides to water and alcohols, respectively. Plays a role in cell protection against oxidative stress by detoxifying peroxides and as sensor of hydrogen peroxide-mediated signaling events.</text>
</comment>
<name>E4L910_9FIRM</name>
<dbReference type="SUPFAM" id="SSF52833">
    <property type="entry name" value="Thioredoxin-like"/>
    <property type="match status" value="1"/>
</dbReference>
<evidence type="ECO:0000256" key="9">
    <source>
        <dbReference type="ARBA" id="ARBA00032824"/>
    </source>
</evidence>
<organism evidence="15 16">
    <name type="scientific">Dialister micraerophilus UPII 345-E</name>
    <dbReference type="NCBI Taxonomy" id="910314"/>
    <lineage>
        <taxon>Bacteria</taxon>
        <taxon>Bacillati</taxon>
        <taxon>Bacillota</taxon>
        <taxon>Negativicutes</taxon>
        <taxon>Veillonellales</taxon>
        <taxon>Veillonellaceae</taxon>
        <taxon>Dialister</taxon>
    </lineage>
</organism>